<accession>A0A1L3MGY5</accession>
<feature type="compositionally biased region" description="Basic and acidic residues" evidence="1">
    <location>
        <begin position="118"/>
        <end position="131"/>
    </location>
</feature>
<proteinExistence type="predicted"/>
<keyword evidence="3" id="KW-1185">Reference proteome</keyword>
<feature type="compositionally biased region" description="Polar residues" evidence="1">
    <location>
        <begin position="288"/>
        <end position="299"/>
    </location>
</feature>
<feature type="compositionally biased region" description="Basic and acidic residues" evidence="1">
    <location>
        <begin position="138"/>
        <end position="179"/>
    </location>
</feature>
<sequence length="299" mass="32057">MGPTQDRALQDQPRQMRQTHADDRHEEQGGGEGCREEPQVEHGEDHLQHEHVPEEDAVGDVAEPPRRARERRGADRLRQAPGGAREQEAGRDEAVEHLGGQRLGRRRRVDATGPGDRCGGDEPEHRGEGHEGAGTGPQHREAGALGEDHPRPVGAHEHGHGHPDGEPRRVPEGAGREHGSPLTVGECGERLQGQAADRDGGAEQEHPACRDRGDLVPDDRGARRRDHGQQEVEGHLARQAPGLREGLEGPAGPALPDHQVDEHGGQVEDGSGSPAEPGGHGDDGDQCQEVTGQDPCRTT</sequence>
<dbReference type="AlphaFoldDB" id="A0A1L3MGY5"/>
<dbReference type="KEGG" id="jte:ASJ30_08445"/>
<evidence type="ECO:0000313" key="3">
    <source>
        <dbReference type="Proteomes" id="UP000182938"/>
    </source>
</evidence>
<reference evidence="2 3" key="1">
    <citation type="submission" date="2015-11" db="EMBL/GenBank/DDBJ databases">
        <authorList>
            <person name="Zhang Y."/>
            <person name="Guo Z."/>
        </authorList>
    </citation>
    <scope>NUCLEOTIDE SEQUENCE [LARGE SCALE GENOMIC DNA]</scope>
    <source>
        <strain evidence="2 3">YFY001</strain>
    </source>
</reference>
<feature type="compositionally biased region" description="Basic and acidic residues" evidence="1">
    <location>
        <begin position="85"/>
        <end position="96"/>
    </location>
</feature>
<name>A0A1L3MGY5_9MICO</name>
<feature type="region of interest" description="Disordered" evidence="1">
    <location>
        <begin position="1"/>
        <end position="299"/>
    </location>
</feature>
<dbReference type="Proteomes" id="UP000182938">
    <property type="component" value="Chromosome"/>
</dbReference>
<dbReference type="EMBL" id="CP013290">
    <property type="protein sequence ID" value="APH01562.1"/>
    <property type="molecule type" value="Genomic_DNA"/>
</dbReference>
<gene>
    <name evidence="2" type="ORF">ASJ30_08445</name>
</gene>
<protein>
    <submittedName>
        <fullName evidence="2">Uncharacterized protein</fullName>
    </submittedName>
</protein>
<feature type="compositionally biased region" description="Basic and acidic residues" evidence="1">
    <location>
        <begin position="19"/>
        <end position="54"/>
    </location>
</feature>
<evidence type="ECO:0000313" key="2">
    <source>
        <dbReference type="EMBL" id="APH01562.1"/>
    </source>
</evidence>
<feature type="compositionally biased region" description="Basic and acidic residues" evidence="1">
    <location>
        <begin position="196"/>
        <end position="236"/>
    </location>
</feature>
<organism evidence="2 3">
    <name type="scientific">Janibacter indicus</name>
    <dbReference type="NCBI Taxonomy" id="857417"/>
    <lineage>
        <taxon>Bacteria</taxon>
        <taxon>Bacillati</taxon>
        <taxon>Actinomycetota</taxon>
        <taxon>Actinomycetes</taxon>
        <taxon>Micrococcales</taxon>
        <taxon>Intrasporangiaceae</taxon>
        <taxon>Janibacter</taxon>
    </lineage>
</organism>
<feature type="compositionally biased region" description="Basic and acidic residues" evidence="1">
    <location>
        <begin position="63"/>
        <end position="78"/>
    </location>
</feature>
<evidence type="ECO:0000256" key="1">
    <source>
        <dbReference type="SAM" id="MobiDB-lite"/>
    </source>
</evidence>